<dbReference type="VEuPathDB" id="VectorBase:RSAN_049644"/>
<dbReference type="Gene3D" id="3.80.10.10">
    <property type="entry name" value="Ribonuclease Inhibitor"/>
    <property type="match status" value="1"/>
</dbReference>
<dbReference type="SUPFAM" id="SSF52047">
    <property type="entry name" value="RNI-like"/>
    <property type="match status" value="1"/>
</dbReference>
<dbReference type="EMBL" id="JABSTV010001253">
    <property type="protein sequence ID" value="KAH7942880.1"/>
    <property type="molecule type" value="Genomic_DNA"/>
</dbReference>
<organism evidence="2 3">
    <name type="scientific">Rhipicephalus sanguineus</name>
    <name type="common">Brown dog tick</name>
    <name type="synonym">Ixodes sanguineus</name>
    <dbReference type="NCBI Taxonomy" id="34632"/>
    <lineage>
        <taxon>Eukaryota</taxon>
        <taxon>Metazoa</taxon>
        <taxon>Ecdysozoa</taxon>
        <taxon>Arthropoda</taxon>
        <taxon>Chelicerata</taxon>
        <taxon>Arachnida</taxon>
        <taxon>Acari</taxon>
        <taxon>Parasitiformes</taxon>
        <taxon>Ixodida</taxon>
        <taxon>Ixodoidea</taxon>
        <taxon>Ixodidae</taxon>
        <taxon>Rhipicephalinae</taxon>
        <taxon>Rhipicephalus</taxon>
        <taxon>Rhipicephalus</taxon>
    </lineage>
</organism>
<dbReference type="Proteomes" id="UP000821837">
    <property type="component" value="Unassembled WGS sequence"/>
</dbReference>
<keyword evidence="1" id="KW-0472">Membrane</keyword>
<reference evidence="2" key="1">
    <citation type="journal article" date="2020" name="Cell">
        <title>Large-Scale Comparative Analyses of Tick Genomes Elucidate Their Genetic Diversity and Vector Capacities.</title>
        <authorList>
            <consortium name="Tick Genome and Microbiome Consortium (TIGMIC)"/>
            <person name="Jia N."/>
            <person name="Wang J."/>
            <person name="Shi W."/>
            <person name="Du L."/>
            <person name="Sun Y."/>
            <person name="Zhan W."/>
            <person name="Jiang J.F."/>
            <person name="Wang Q."/>
            <person name="Zhang B."/>
            <person name="Ji P."/>
            <person name="Bell-Sakyi L."/>
            <person name="Cui X.M."/>
            <person name="Yuan T.T."/>
            <person name="Jiang B.G."/>
            <person name="Yang W.F."/>
            <person name="Lam T.T."/>
            <person name="Chang Q.C."/>
            <person name="Ding S.J."/>
            <person name="Wang X.J."/>
            <person name="Zhu J.G."/>
            <person name="Ruan X.D."/>
            <person name="Zhao L."/>
            <person name="Wei J.T."/>
            <person name="Ye R.Z."/>
            <person name="Que T.C."/>
            <person name="Du C.H."/>
            <person name="Zhou Y.H."/>
            <person name="Cheng J.X."/>
            <person name="Dai P.F."/>
            <person name="Guo W.B."/>
            <person name="Han X.H."/>
            <person name="Huang E.J."/>
            <person name="Li L.F."/>
            <person name="Wei W."/>
            <person name="Gao Y.C."/>
            <person name="Liu J.Z."/>
            <person name="Shao H.Z."/>
            <person name="Wang X."/>
            <person name="Wang C.C."/>
            <person name="Yang T.C."/>
            <person name="Huo Q.B."/>
            <person name="Li W."/>
            <person name="Chen H.Y."/>
            <person name="Chen S.E."/>
            <person name="Zhou L.G."/>
            <person name="Ni X.B."/>
            <person name="Tian J.H."/>
            <person name="Sheng Y."/>
            <person name="Liu T."/>
            <person name="Pan Y.S."/>
            <person name="Xia L.Y."/>
            <person name="Li J."/>
            <person name="Zhao F."/>
            <person name="Cao W.C."/>
        </authorList>
    </citation>
    <scope>NUCLEOTIDE SEQUENCE</scope>
    <source>
        <strain evidence="2">Rsan-2018</strain>
    </source>
</reference>
<feature type="transmembrane region" description="Helical" evidence="1">
    <location>
        <begin position="175"/>
        <end position="196"/>
    </location>
</feature>
<gene>
    <name evidence="2" type="ORF">HPB52_002057</name>
</gene>
<dbReference type="OMA" id="CCHILER"/>
<keyword evidence="1" id="KW-1133">Transmembrane helix</keyword>
<evidence type="ECO:0000313" key="3">
    <source>
        <dbReference type="Proteomes" id="UP000821837"/>
    </source>
</evidence>
<proteinExistence type="predicted"/>
<evidence type="ECO:0000313" key="2">
    <source>
        <dbReference type="EMBL" id="KAH7942880.1"/>
    </source>
</evidence>
<evidence type="ECO:0000256" key="1">
    <source>
        <dbReference type="SAM" id="Phobius"/>
    </source>
</evidence>
<name>A0A9D4SQ24_RHISA</name>
<comment type="caution">
    <text evidence="2">The sequence shown here is derived from an EMBL/GenBank/DDBJ whole genome shotgun (WGS) entry which is preliminary data.</text>
</comment>
<dbReference type="InterPro" id="IPR032675">
    <property type="entry name" value="LRR_dom_sf"/>
</dbReference>
<reference evidence="2" key="2">
    <citation type="submission" date="2021-09" db="EMBL/GenBank/DDBJ databases">
        <authorList>
            <person name="Jia N."/>
            <person name="Wang J."/>
            <person name="Shi W."/>
            <person name="Du L."/>
            <person name="Sun Y."/>
            <person name="Zhan W."/>
            <person name="Jiang J."/>
            <person name="Wang Q."/>
            <person name="Zhang B."/>
            <person name="Ji P."/>
            <person name="Sakyi L.B."/>
            <person name="Cui X."/>
            <person name="Yuan T."/>
            <person name="Jiang B."/>
            <person name="Yang W."/>
            <person name="Lam T.T.-Y."/>
            <person name="Chang Q."/>
            <person name="Ding S."/>
            <person name="Wang X."/>
            <person name="Zhu J."/>
            <person name="Ruan X."/>
            <person name="Zhao L."/>
            <person name="Wei J."/>
            <person name="Que T."/>
            <person name="Du C."/>
            <person name="Cheng J."/>
            <person name="Dai P."/>
            <person name="Han X."/>
            <person name="Huang E."/>
            <person name="Gao Y."/>
            <person name="Liu J."/>
            <person name="Shao H."/>
            <person name="Ye R."/>
            <person name="Li L."/>
            <person name="Wei W."/>
            <person name="Wang X."/>
            <person name="Wang C."/>
            <person name="Huo Q."/>
            <person name="Li W."/>
            <person name="Guo W."/>
            <person name="Chen H."/>
            <person name="Chen S."/>
            <person name="Zhou L."/>
            <person name="Zhou L."/>
            <person name="Ni X."/>
            <person name="Tian J."/>
            <person name="Zhou Y."/>
            <person name="Sheng Y."/>
            <person name="Liu T."/>
            <person name="Pan Y."/>
            <person name="Xia L."/>
            <person name="Li J."/>
            <person name="Zhao F."/>
            <person name="Cao W."/>
        </authorList>
    </citation>
    <scope>NUCLEOTIDE SEQUENCE</scope>
    <source>
        <strain evidence="2">Rsan-2018</strain>
        <tissue evidence="2">Larvae</tissue>
    </source>
</reference>
<protein>
    <submittedName>
        <fullName evidence="2">Uncharacterized protein</fullName>
    </submittedName>
</protein>
<accession>A0A9D4SQ24</accession>
<keyword evidence="3" id="KW-1185">Reference proteome</keyword>
<sequence length="692" mass="77314">MGHRKRIREEEPSFDDIDFPGVSLNIPCSARGGGDDDGRSIPTSFCHILNRLFHWNRLLWHVGLQLRELRGPGKLSLVRLAHWGSGGCRQQERSHIARVLFHVLLVRHSCVESLYLDDVLIEGSGLGEYRERVVSALRENTSLRTLFLGSLFDDYRSIRGDMFRAISTMTNLRELVLLGCGAASMVLLDAICVLLVDTMCLITLSMPQLVFDEESGRLLISALRRNDTVENLSLHGSVVHSYLSSGLSRFSRFLGNSLLPTSLSVEGERSDAESTYADLHSIIAPLVFRGKLQKLRLSGYLLSAKCAALFATLVSRSDGRLESLDISGCRWRTKPSPEGRGDCRPNESDQLGDPAFTQSTCSWLQEFDHTARVELSFFALSFGGLRPQNLRALFNTAVTVDSLQVISLRDVSRQNLSQVCRVIRETGMSDRVRLEDAHLVQYSVLVELREFPEALRKVAISSVGCVSPKAFVDTVHLACAWYHLIAFRLLLNQDVLSDVHTIHKLSKCLRGAVSLRELVLVGHNQPDLERTLRPGSNPHCVLLDAIFANEGIQELRLNGLRLGQANLWFLAEKLVTSDRLYAFFFASWDLAENDAFVQLLAADIRENDFIVDLRVAESANGAREHERFIIDDVIGRNVGYVTCAAHHVVHGEVLPRCVAAHGVVSESPFLKKIVQQLRKELKETCAIESILE</sequence>
<dbReference type="OrthoDB" id="6523915at2759"/>
<keyword evidence="1" id="KW-0812">Transmembrane</keyword>
<dbReference type="AlphaFoldDB" id="A0A9D4SQ24"/>